<reference evidence="11" key="1">
    <citation type="submission" date="2023-07" db="EMBL/GenBank/DDBJ databases">
        <title>Ureibacillus sp. isolated from freshwater well.</title>
        <authorList>
            <person name="Kirdat K."/>
            <person name="Bhatt A."/>
            <person name="Teware R."/>
            <person name="Bhavsar Y."/>
            <person name="Yadav A."/>
        </authorList>
    </citation>
    <scope>NUCLEOTIDE SEQUENCE</scope>
    <source>
        <strain evidence="11">BA0131</strain>
    </source>
</reference>
<comment type="subcellular location">
    <subcellularLocation>
        <location evidence="10">Cell membrane</location>
        <topology evidence="10">Multi-pass membrane protein</topology>
    </subcellularLocation>
</comment>
<evidence type="ECO:0000256" key="8">
    <source>
        <dbReference type="ARBA" id="ARBA00023209"/>
    </source>
</evidence>
<dbReference type="RefSeq" id="WP_301136696.1">
    <property type="nucleotide sequence ID" value="NZ_JAUHTQ010000002.1"/>
</dbReference>
<dbReference type="Pfam" id="PF02660">
    <property type="entry name" value="G3P_acyltransf"/>
    <property type="match status" value="1"/>
</dbReference>
<feature type="transmembrane region" description="Helical" evidence="10">
    <location>
        <begin position="140"/>
        <end position="159"/>
    </location>
</feature>
<sequence>MVNAIILICAYLIGSIPSGLWIGKIFYKTDIREHGSGNLGATNSFRVLGKKPGLVVTVMDILKGTAATLLPLIPFFADATIHPLILGGIAVVGHMFPIFAGFRGGKAVATSGGVLLGYAWPLFILLVISFLIALKITKMVSLSSMIVSIVAVIYSVIYVGMTGDVSLLILIILLTVFIFYRHRANIKRIKEGTEPKVKWI</sequence>
<evidence type="ECO:0000256" key="6">
    <source>
        <dbReference type="ARBA" id="ARBA00023098"/>
    </source>
</evidence>
<evidence type="ECO:0000256" key="2">
    <source>
        <dbReference type="ARBA" id="ARBA00022516"/>
    </source>
</evidence>
<dbReference type="InterPro" id="IPR003811">
    <property type="entry name" value="G3P_acylTferase_PlsY"/>
</dbReference>
<accession>A0ABT8GMD2</accession>
<evidence type="ECO:0000313" key="11">
    <source>
        <dbReference type="EMBL" id="MDN4492578.1"/>
    </source>
</evidence>
<evidence type="ECO:0000256" key="10">
    <source>
        <dbReference type="HAMAP-Rule" id="MF_01043"/>
    </source>
</evidence>
<comment type="function">
    <text evidence="10">Catalyzes the transfer of an acyl group from acyl-phosphate (acyl-PO(4)) to glycerol-3-phosphate (G3P) to form lysophosphatidic acid (LPA). This enzyme utilizes acyl-phosphate as fatty acyl donor, but not acyl-CoA or acyl-ACP.</text>
</comment>
<keyword evidence="8 10" id="KW-0594">Phospholipid biosynthesis</keyword>
<dbReference type="EMBL" id="JAUHTQ010000002">
    <property type="protein sequence ID" value="MDN4492578.1"/>
    <property type="molecule type" value="Genomic_DNA"/>
</dbReference>
<keyword evidence="5 10" id="KW-1133">Transmembrane helix</keyword>
<evidence type="ECO:0000256" key="9">
    <source>
        <dbReference type="ARBA" id="ARBA00023264"/>
    </source>
</evidence>
<keyword evidence="12" id="KW-1185">Reference proteome</keyword>
<dbReference type="PANTHER" id="PTHR30309:SF0">
    <property type="entry name" value="GLYCEROL-3-PHOSPHATE ACYLTRANSFERASE-RELATED"/>
    <property type="match status" value="1"/>
</dbReference>
<dbReference type="EC" id="2.3.1.275" evidence="10"/>
<keyword evidence="3 10" id="KW-0808">Transferase</keyword>
<dbReference type="Proteomes" id="UP001172743">
    <property type="component" value="Unassembled WGS sequence"/>
</dbReference>
<keyword evidence="7 10" id="KW-0472">Membrane</keyword>
<dbReference type="PANTHER" id="PTHR30309">
    <property type="entry name" value="INNER MEMBRANE PROTEIN YGIH"/>
    <property type="match status" value="1"/>
</dbReference>
<evidence type="ECO:0000256" key="3">
    <source>
        <dbReference type="ARBA" id="ARBA00022679"/>
    </source>
</evidence>
<comment type="similarity">
    <text evidence="10">Belongs to the PlsY family.</text>
</comment>
<keyword evidence="11" id="KW-0012">Acyltransferase</keyword>
<keyword evidence="6 10" id="KW-0443">Lipid metabolism</keyword>
<name>A0ABT8GMD2_9BACL</name>
<feature type="transmembrane region" description="Helical" evidence="10">
    <location>
        <begin position="5"/>
        <end position="27"/>
    </location>
</feature>
<feature type="transmembrane region" description="Helical" evidence="10">
    <location>
        <begin position="54"/>
        <end position="77"/>
    </location>
</feature>
<keyword evidence="2 10" id="KW-0444">Lipid biosynthesis</keyword>
<comment type="subunit">
    <text evidence="10">Probably interacts with PlsX.</text>
</comment>
<dbReference type="NCBIfam" id="TIGR00023">
    <property type="entry name" value="glycerol-3-phosphate 1-O-acyltransferase PlsY"/>
    <property type="match status" value="1"/>
</dbReference>
<feature type="transmembrane region" description="Helical" evidence="10">
    <location>
        <begin position="114"/>
        <end position="133"/>
    </location>
</feature>
<evidence type="ECO:0000256" key="5">
    <source>
        <dbReference type="ARBA" id="ARBA00022989"/>
    </source>
</evidence>
<keyword evidence="1 10" id="KW-1003">Cell membrane</keyword>
<dbReference type="HAMAP" id="MF_01043">
    <property type="entry name" value="PlsY"/>
    <property type="match status" value="1"/>
</dbReference>
<gene>
    <name evidence="10 11" type="primary">plsY</name>
    <name evidence="11" type="ORF">QYB95_03415</name>
</gene>
<evidence type="ECO:0000256" key="1">
    <source>
        <dbReference type="ARBA" id="ARBA00022475"/>
    </source>
</evidence>
<dbReference type="GO" id="GO:0004366">
    <property type="term" value="F:glycerol-3-phosphate O-acyltransferase activity"/>
    <property type="evidence" value="ECO:0007669"/>
    <property type="project" value="UniProtKB-EC"/>
</dbReference>
<evidence type="ECO:0000256" key="4">
    <source>
        <dbReference type="ARBA" id="ARBA00022692"/>
    </source>
</evidence>
<comment type="caution">
    <text evidence="11">The sequence shown here is derived from an EMBL/GenBank/DDBJ whole genome shotgun (WGS) entry which is preliminary data.</text>
</comment>
<dbReference type="SMART" id="SM01207">
    <property type="entry name" value="G3P_acyltransf"/>
    <property type="match status" value="1"/>
</dbReference>
<proteinExistence type="inferred from homology"/>
<protein>
    <recommendedName>
        <fullName evidence="10">Glycerol-3-phosphate acyltransferase</fullName>
    </recommendedName>
    <alternativeName>
        <fullName evidence="10">Acyl-PO4 G3P acyltransferase</fullName>
    </alternativeName>
    <alternativeName>
        <fullName evidence="10">Acyl-phosphate--glycerol-3-phosphate acyltransferase</fullName>
    </alternativeName>
    <alternativeName>
        <fullName evidence="10">G3P acyltransferase</fullName>
        <shortName evidence="10">GPAT</shortName>
        <ecNumber evidence="10">2.3.1.275</ecNumber>
    </alternativeName>
    <alternativeName>
        <fullName evidence="10">Lysophosphatidic acid synthase</fullName>
        <shortName evidence="10">LPA synthase</shortName>
    </alternativeName>
</protein>
<evidence type="ECO:0000256" key="7">
    <source>
        <dbReference type="ARBA" id="ARBA00023136"/>
    </source>
</evidence>
<keyword evidence="4 10" id="KW-0812">Transmembrane</keyword>
<comment type="catalytic activity">
    <reaction evidence="10">
        <text>an acyl phosphate + sn-glycerol 3-phosphate = a 1-acyl-sn-glycero-3-phosphate + phosphate</text>
        <dbReference type="Rhea" id="RHEA:34075"/>
        <dbReference type="ChEBI" id="CHEBI:43474"/>
        <dbReference type="ChEBI" id="CHEBI:57597"/>
        <dbReference type="ChEBI" id="CHEBI:57970"/>
        <dbReference type="ChEBI" id="CHEBI:59918"/>
        <dbReference type="EC" id="2.3.1.275"/>
    </reaction>
</comment>
<keyword evidence="9 10" id="KW-1208">Phospholipid metabolism</keyword>
<organism evidence="11 12">
    <name type="scientific">Ureibacillus aquaedulcis</name>
    <dbReference type="NCBI Taxonomy" id="3058421"/>
    <lineage>
        <taxon>Bacteria</taxon>
        <taxon>Bacillati</taxon>
        <taxon>Bacillota</taxon>
        <taxon>Bacilli</taxon>
        <taxon>Bacillales</taxon>
        <taxon>Caryophanaceae</taxon>
        <taxon>Ureibacillus</taxon>
    </lineage>
</organism>
<feature type="transmembrane region" description="Helical" evidence="10">
    <location>
        <begin position="84"/>
        <end position="102"/>
    </location>
</feature>
<comment type="pathway">
    <text evidence="10">Lipid metabolism; phospholipid metabolism.</text>
</comment>
<evidence type="ECO:0000313" key="12">
    <source>
        <dbReference type="Proteomes" id="UP001172743"/>
    </source>
</evidence>